<dbReference type="Gene3D" id="3.20.20.10">
    <property type="entry name" value="Alanine racemase"/>
    <property type="match status" value="1"/>
</dbReference>
<evidence type="ECO:0000259" key="1">
    <source>
        <dbReference type="SMART" id="SM01119"/>
    </source>
</evidence>
<dbReference type="Proteomes" id="UP001141659">
    <property type="component" value="Unassembled WGS sequence"/>
</dbReference>
<dbReference type="InterPro" id="IPR026956">
    <property type="entry name" value="D-ser_dehydrat-like_dom"/>
</dbReference>
<dbReference type="RefSeq" id="WP_036451195.1">
    <property type="nucleotide sequence ID" value="NZ_JACKVC010000021.1"/>
</dbReference>
<organism evidence="2 4">
    <name type="scientific">Mycolicibacterium porcinum</name>
    <dbReference type="NCBI Taxonomy" id="39693"/>
    <lineage>
        <taxon>Bacteria</taxon>
        <taxon>Bacillati</taxon>
        <taxon>Actinomycetota</taxon>
        <taxon>Actinomycetes</taxon>
        <taxon>Mycobacteriales</taxon>
        <taxon>Mycobacteriaceae</taxon>
        <taxon>Mycolicibacterium</taxon>
    </lineage>
</organism>
<dbReference type="Gene3D" id="2.40.37.20">
    <property type="entry name" value="D-serine dehydratase-like domain"/>
    <property type="match status" value="1"/>
</dbReference>
<dbReference type="PANTHER" id="PTHR28004">
    <property type="entry name" value="ZGC:162816-RELATED"/>
    <property type="match status" value="1"/>
</dbReference>
<dbReference type="CDD" id="cd06818">
    <property type="entry name" value="PLPDE_III_cryptic_DSD"/>
    <property type="match status" value="1"/>
</dbReference>
<dbReference type="Proteomes" id="UP001558474">
    <property type="component" value="Unassembled WGS sequence"/>
</dbReference>
<dbReference type="PANTHER" id="PTHR28004:SF8">
    <property type="entry name" value="D-SERINE DEAMINASE"/>
    <property type="match status" value="1"/>
</dbReference>
<proteinExistence type="predicted"/>
<gene>
    <name evidence="3" type="ORF">ABFW12_33090</name>
    <name evidence="2" type="ORF">H5P34_26755</name>
</gene>
<dbReference type="InterPro" id="IPR042208">
    <property type="entry name" value="D-ser_dehydrat-like_sf"/>
</dbReference>
<dbReference type="SUPFAM" id="SSF51419">
    <property type="entry name" value="PLP-binding barrel"/>
    <property type="match status" value="1"/>
</dbReference>
<name>A0AAW5T862_9MYCO</name>
<dbReference type="EMBL" id="JACKVC010000021">
    <property type="protein sequence ID" value="MCV7391664.1"/>
    <property type="molecule type" value="Genomic_DNA"/>
</dbReference>
<dbReference type="EMBL" id="JBDLOU010000138">
    <property type="protein sequence ID" value="MEX3743088.1"/>
    <property type="molecule type" value="Genomic_DNA"/>
</dbReference>
<dbReference type="SMART" id="SM01119">
    <property type="entry name" value="D-ser_dehydrat"/>
    <property type="match status" value="1"/>
</dbReference>
<reference evidence="3 5" key="3">
    <citation type="submission" date="2024-04" db="EMBL/GenBank/DDBJ databases">
        <title>Genomic Markers of Mycobacteria.</title>
        <authorList>
            <person name="Soliman M.S."/>
            <person name="Elkholy A."/>
            <person name="Soliman N.S."/>
            <person name="Abbas A."/>
            <person name="Khayrat S."/>
            <person name="Shawky S."/>
        </authorList>
    </citation>
    <scope>NUCLEOTIDE SEQUENCE [LARGE SCALE GENOMIC DNA]</scope>
    <source>
        <strain evidence="3 5">Egy-CU-AM5</strain>
    </source>
</reference>
<accession>A0AAW5T862</accession>
<comment type="caution">
    <text evidence="2">The sequence shown here is derived from an EMBL/GenBank/DDBJ whole genome shotgun (WGS) entry which is preliminary data.</text>
</comment>
<protein>
    <submittedName>
        <fullName evidence="2">Amino acid deaminase</fullName>
    </submittedName>
</protein>
<evidence type="ECO:0000313" key="4">
    <source>
        <dbReference type="Proteomes" id="UP001141659"/>
    </source>
</evidence>
<dbReference type="InterPro" id="IPR029066">
    <property type="entry name" value="PLP-binding_barrel"/>
</dbReference>
<keyword evidence="5" id="KW-1185">Reference proteome</keyword>
<dbReference type="Pfam" id="PF14031">
    <property type="entry name" value="D-ser_dehydrat"/>
    <property type="match status" value="1"/>
</dbReference>
<evidence type="ECO:0000313" key="2">
    <source>
        <dbReference type="EMBL" id="MCV7391664.1"/>
    </source>
</evidence>
<evidence type="ECO:0000313" key="5">
    <source>
        <dbReference type="Proteomes" id="UP001558474"/>
    </source>
</evidence>
<reference evidence="2" key="1">
    <citation type="submission" date="2020-07" db="EMBL/GenBank/DDBJ databases">
        <authorList>
            <person name="Pettersson B.M.F."/>
            <person name="Behra P.R.K."/>
            <person name="Ramesh M."/>
            <person name="Das S."/>
            <person name="Dasgupta S."/>
            <person name="Kirsebom L.A."/>
        </authorList>
    </citation>
    <scope>NUCLEOTIDE SEQUENCE</scope>
    <source>
        <strain evidence="2">DSM 44242</strain>
    </source>
</reference>
<sequence length="435" mass="46693">MTTRGEPALDSRAWDTLRAERLSELDKALPAAADGLTSAEFLATQPRLSSFVTPVMTLDDSAIEDNVAAMAAWCAEHGVELAPHGKTTMSPVLWDRQLRSGAWGITLATPSQVRVGVSFGVRRIQLANTLVDPTALRWLAREMAARPDLEVLSWADSTETVDAMAAALTETSVARPIPVLVELGAPGGRTGARSVDEAAAVAARIADTDTLRLAGVSGYEGSLAHDASEASLSRVRHYLEDMARLHQTIEADGLYPTGADVYVTAGGSAYFDLVADVLAPLAGGRTHVVVRAGAYIIHDDGFYTGITPFGRGTEPYRLRSAMHTWARVVSRPEPGLALLDAGKRDVPFDEGLPTPQLVAPQLGAPARPLRDAEIVAVNDQHAFLTIPPDSDIRVGDVVRLGLSHPCTAFDKWRWIPVVAQQETDPVVVDLIRTYF</sequence>
<evidence type="ECO:0000313" key="3">
    <source>
        <dbReference type="EMBL" id="MEX3743088.1"/>
    </source>
</evidence>
<reference evidence="2" key="2">
    <citation type="journal article" date="2022" name="BMC Genomics">
        <title>Comparative genome analysis of mycobacteria focusing on tRNA and non-coding RNA.</title>
        <authorList>
            <person name="Behra P.R.K."/>
            <person name="Pettersson B.M.F."/>
            <person name="Ramesh M."/>
            <person name="Das S."/>
            <person name="Dasgupta S."/>
            <person name="Kirsebom L.A."/>
        </authorList>
    </citation>
    <scope>NUCLEOTIDE SEQUENCE</scope>
    <source>
        <strain evidence="2">DSM 44242</strain>
    </source>
</reference>
<feature type="domain" description="D-serine dehydratase-like" evidence="1">
    <location>
        <begin position="321"/>
        <end position="419"/>
    </location>
</feature>
<dbReference type="InterPro" id="IPR051466">
    <property type="entry name" value="D-amino_acid_metab_enzyme"/>
</dbReference>
<dbReference type="AlphaFoldDB" id="A0AAW5T862"/>